<sequence length="367" mass="41868">MSSMPWVEKSFLASEIGFVSTLIVNSFLAYLIIFHTKQVFGAYKYLILSFSLMGIIFATAEFVVKPMTHNYKASFTFFTLARPFGCSKEIAMVLLAAYSSTYAATISLLAVQFVYRYWAIFHTRRLSFFNGFRILIWVCIAMVFGIDWSSSVYFLGMPDEVSEDYLRREISDHYNLNISRLAYFAAVVYDSEHNIRWRSVMVMGSVSKVLSIQYAVMIFCGVRMHRKMGEKLEQFSITNRKVHTQLFKTLVVQITVPTFTIFSPVLIMFIIPFFDLQIGIPTGPILCALSLYPFIDGLIVICIVSDYRKAAIEIYRNLIHSITCGRVKLFQTQKYDYSISGAIGLESNTAGRSNRIAHSSRQTVSSM</sequence>
<dbReference type="Pfam" id="PF10326">
    <property type="entry name" value="7TM_GPCR_Str"/>
    <property type="match status" value="1"/>
</dbReference>
<name>A0A1I7UVM7_9PELO</name>
<dbReference type="SUPFAM" id="SSF81321">
    <property type="entry name" value="Family A G protein-coupled receptor-like"/>
    <property type="match status" value="1"/>
</dbReference>
<keyword evidence="1" id="KW-0812">Transmembrane</keyword>
<feature type="transmembrane region" description="Helical" evidence="1">
    <location>
        <begin position="134"/>
        <end position="156"/>
    </location>
</feature>
<feature type="transmembrane region" description="Helical" evidence="1">
    <location>
        <begin position="250"/>
        <end position="271"/>
    </location>
</feature>
<keyword evidence="1" id="KW-0472">Membrane</keyword>
<keyword evidence="1" id="KW-1133">Transmembrane helix</keyword>
<feature type="transmembrane region" description="Helical" evidence="1">
    <location>
        <begin position="12"/>
        <end position="33"/>
    </location>
</feature>
<feature type="transmembrane region" description="Helical" evidence="1">
    <location>
        <begin position="283"/>
        <end position="304"/>
    </location>
</feature>
<proteinExistence type="predicted"/>
<reference evidence="3" key="1">
    <citation type="submission" date="2016-11" db="UniProtKB">
        <authorList>
            <consortium name="WormBaseParasite"/>
        </authorList>
    </citation>
    <scope>IDENTIFICATION</scope>
</reference>
<accession>A0A1I7UVM7</accession>
<dbReference type="Proteomes" id="UP000095282">
    <property type="component" value="Unplaced"/>
</dbReference>
<dbReference type="PANTHER" id="PTHR46000:SF5">
    <property type="entry name" value="SEVEN TM RECEPTOR"/>
    <property type="match status" value="1"/>
</dbReference>
<dbReference type="WBParaSite" id="Csp11.Scaffold630.g19801.t1">
    <property type="protein sequence ID" value="Csp11.Scaffold630.g19801.t1"/>
    <property type="gene ID" value="Csp11.Scaffold630.g19801"/>
</dbReference>
<keyword evidence="2" id="KW-1185">Reference proteome</keyword>
<feature type="transmembrane region" description="Helical" evidence="1">
    <location>
        <begin position="90"/>
        <end position="114"/>
    </location>
</feature>
<organism evidence="2 3">
    <name type="scientific">Caenorhabditis tropicalis</name>
    <dbReference type="NCBI Taxonomy" id="1561998"/>
    <lineage>
        <taxon>Eukaryota</taxon>
        <taxon>Metazoa</taxon>
        <taxon>Ecdysozoa</taxon>
        <taxon>Nematoda</taxon>
        <taxon>Chromadorea</taxon>
        <taxon>Rhabditida</taxon>
        <taxon>Rhabditina</taxon>
        <taxon>Rhabditomorpha</taxon>
        <taxon>Rhabditoidea</taxon>
        <taxon>Rhabditidae</taxon>
        <taxon>Peloderinae</taxon>
        <taxon>Caenorhabditis</taxon>
    </lineage>
</organism>
<feature type="transmembrane region" description="Helical" evidence="1">
    <location>
        <begin position="45"/>
        <end position="64"/>
    </location>
</feature>
<dbReference type="PANTHER" id="PTHR46000">
    <property type="entry name" value="SEVEN TM RECEPTOR-RELATED"/>
    <property type="match status" value="1"/>
</dbReference>
<dbReference type="InterPro" id="IPR019428">
    <property type="entry name" value="7TM_GPCR_serpentine_rcpt_Str"/>
</dbReference>
<dbReference type="STRING" id="1561998.A0A1I7UVM7"/>
<feature type="transmembrane region" description="Helical" evidence="1">
    <location>
        <begin position="200"/>
        <end position="222"/>
    </location>
</feature>
<evidence type="ECO:0000313" key="3">
    <source>
        <dbReference type="WBParaSite" id="Csp11.Scaffold630.g19801.t1"/>
    </source>
</evidence>
<dbReference type="AlphaFoldDB" id="A0A1I7UVM7"/>
<evidence type="ECO:0000313" key="2">
    <source>
        <dbReference type="Proteomes" id="UP000095282"/>
    </source>
</evidence>
<protein>
    <submittedName>
        <fullName evidence="3">Seven TM Receptor</fullName>
    </submittedName>
</protein>
<evidence type="ECO:0000256" key="1">
    <source>
        <dbReference type="SAM" id="Phobius"/>
    </source>
</evidence>
<dbReference type="eggNOG" id="ENOG502TFJZ">
    <property type="taxonomic scope" value="Eukaryota"/>
</dbReference>